<evidence type="ECO:0008006" key="3">
    <source>
        <dbReference type="Google" id="ProtNLM"/>
    </source>
</evidence>
<dbReference type="Proteomes" id="UP001497516">
    <property type="component" value="Chromosome 5"/>
</dbReference>
<reference evidence="1 2" key="1">
    <citation type="submission" date="2024-04" db="EMBL/GenBank/DDBJ databases">
        <authorList>
            <person name="Fracassetti M."/>
        </authorList>
    </citation>
    <scope>NUCLEOTIDE SEQUENCE [LARGE SCALE GENOMIC DNA]</scope>
</reference>
<dbReference type="AlphaFoldDB" id="A0AAV2ETR5"/>
<protein>
    <recommendedName>
        <fullName evidence="3">DUF4283 domain-containing protein</fullName>
    </recommendedName>
</protein>
<evidence type="ECO:0000313" key="2">
    <source>
        <dbReference type="Proteomes" id="UP001497516"/>
    </source>
</evidence>
<gene>
    <name evidence="1" type="ORF">LTRI10_LOCUS29721</name>
</gene>
<sequence length="196" mass="22470">MLCGYWFRHQDRETSVRVVAVSSAPDLSAPRSSFGSWESLPSQESHLLRTYNWRYMWVVVFQKDRFIIGSIQHLVVSMDPMDIDEVVDFEDSDVDIGPVQAQISLVGRLFALRPLFRLTMDSVANGMWGTPTCPIIVHEAENGMWRFIVVDDQVRERIVRRCPWTVKGFVLHWIPWAPITPTLVKPASEAKVGRKG</sequence>
<proteinExistence type="predicted"/>
<evidence type="ECO:0000313" key="1">
    <source>
        <dbReference type="EMBL" id="CAL1388820.1"/>
    </source>
</evidence>
<keyword evidence="2" id="KW-1185">Reference proteome</keyword>
<organism evidence="1 2">
    <name type="scientific">Linum trigynum</name>
    <dbReference type="NCBI Taxonomy" id="586398"/>
    <lineage>
        <taxon>Eukaryota</taxon>
        <taxon>Viridiplantae</taxon>
        <taxon>Streptophyta</taxon>
        <taxon>Embryophyta</taxon>
        <taxon>Tracheophyta</taxon>
        <taxon>Spermatophyta</taxon>
        <taxon>Magnoliopsida</taxon>
        <taxon>eudicotyledons</taxon>
        <taxon>Gunneridae</taxon>
        <taxon>Pentapetalae</taxon>
        <taxon>rosids</taxon>
        <taxon>fabids</taxon>
        <taxon>Malpighiales</taxon>
        <taxon>Linaceae</taxon>
        <taxon>Linum</taxon>
    </lineage>
</organism>
<accession>A0AAV2ETR5</accession>
<dbReference type="EMBL" id="OZ034818">
    <property type="protein sequence ID" value="CAL1388820.1"/>
    <property type="molecule type" value="Genomic_DNA"/>
</dbReference>
<name>A0AAV2ETR5_9ROSI</name>